<accession>A0A1F6M8Y7</accession>
<dbReference type="AlphaFoldDB" id="A0A1F6M8Y7"/>
<evidence type="ECO:0000313" key="2">
    <source>
        <dbReference type="EMBL" id="OGH68038.1"/>
    </source>
</evidence>
<proteinExistence type="predicted"/>
<dbReference type="EMBL" id="MFQD01000018">
    <property type="protein sequence ID" value="OGH68038.1"/>
    <property type="molecule type" value="Genomic_DNA"/>
</dbReference>
<name>A0A1F6M8Y7_9BACT</name>
<gene>
    <name evidence="2" type="ORF">A3C15_00595</name>
</gene>
<sequence length="153" mass="17739">MNFEELVKFLNSTFFNTIAVGIVGAFAYWIGKTQAKIQDSVELYASLGIMKDIATQNESKIIYIQNVGTRVLYFDSYEFNGKPYELNGQVQAPTCSGAINSFYRISLPINGECHVSLFVYFHDAENRKWKSKIICDFQNQWWDIKTYPREFLK</sequence>
<evidence type="ECO:0000313" key="3">
    <source>
        <dbReference type="Proteomes" id="UP000176532"/>
    </source>
</evidence>
<organism evidence="2 3">
    <name type="scientific">Candidatus Magasanikbacteria bacterium RIFCSPHIGHO2_02_FULL_50_9b</name>
    <dbReference type="NCBI Taxonomy" id="1798682"/>
    <lineage>
        <taxon>Bacteria</taxon>
        <taxon>Candidatus Magasanikiibacteriota</taxon>
    </lineage>
</organism>
<keyword evidence="1" id="KW-1133">Transmembrane helix</keyword>
<protein>
    <submittedName>
        <fullName evidence="2">Uncharacterized protein</fullName>
    </submittedName>
</protein>
<keyword evidence="1" id="KW-0812">Transmembrane</keyword>
<keyword evidence="1" id="KW-0472">Membrane</keyword>
<feature type="transmembrane region" description="Helical" evidence="1">
    <location>
        <begin position="12"/>
        <end position="30"/>
    </location>
</feature>
<comment type="caution">
    <text evidence="2">The sequence shown here is derived from an EMBL/GenBank/DDBJ whole genome shotgun (WGS) entry which is preliminary data.</text>
</comment>
<dbReference type="Proteomes" id="UP000176532">
    <property type="component" value="Unassembled WGS sequence"/>
</dbReference>
<dbReference type="STRING" id="1798682.A3C15_00595"/>
<evidence type="ECO:0000256" key="1">
    <source>
        <dbReference type="SAM" id="Phobius"/>
    </source>
</evidence>
<reference evidence="2 3" key="1">
    <citation type="journal article" date="2016" name="Nat. Commun.">
        <title>Thousands of microbial genomes shed light on interconnected biogeochemical processes in an aquifer system.</title>
        <authorList>
            <person name="Anantharaman K."/>
            <person name="Brown C.T."/>
            <person name="Hug L.A."/>
            <person name="Sharon I."/>
            <person name="Castelle C.J."/>
            <person name="Probst A.J."/>
            <person name="Thomas B.C."/>
            <person name="Singh A."/>
            <person name="Wilkins M.J."/>
            <person name="Karaoz U."/>
            <person name="Brodie E.L."/>
            <person name="Williams K.H."/>
            <person name="Hubbard S.S."/>
            <person name="Banfield J.F."/>
        </authorList>
    </citation>
    <scope>NUCLEOTIDE SEQUENCE [LARGE SCALE GENOMIC DNA]</scope>
</reference>